<dbReference type="RefSeq" id="XP_001222764.1">
    <property type="nucleotide sequence ID" value="XM_001222763.1"/>
</dbReference>
<dbReference type="GeneID" id="4391451"/>
<dbReference type="VEuPathDB" id="FungiDB:CHGG_06669"/>
<dbReference type="PANTHER" id="PTHR34365">
    <property type="entry name" value="ENOLASE (DUF1399)"/>
    <property type="match status" value="1"/>
</dbReference>
<protein>
    <recommendedName>
        <fullName evidence="3">Glycine-rich domain-containing protein 1</fullName>
    </recommendedName>
</protein>
<gene>
    <name evidence="1" type="ORF">CHGG_06669</name>
</gene>
<evidence type="ECO:0000313" key="2">
    <source>
        <dbReference type="Proteomes" id="UP000001056"/>
    </source>
</evidence>
<evidence type="ECO:0000313" key="1">
    <source>
        <dbReference type="EMBL" id="EAQ90050.1"/>
    </source>
</evidence>
<proteinExistence type="predicted"/>
<dbReference type="eggNOG" id="ENOG502RYJ5">
    <property type="taxonomic scope" value="Eukaryota"/>
</dbReference>
<dbReference type="OMA" id="YCEAIRA"/>
<dbReference type="AlphaFoldDB" id="Q2H3U6"/>
<dbReference type="InParanoid" id="Q2H3U6"/>
<dbReference type="OrthoDB" id="2684236at2759"/>
<dbReference type="Proteomes" id="UP000001056">
    <property type="component" value="Unassembled WGS sequence"/>
</dbReference>
<reference evidence="2" key="1">
    <citation type="journal article" date="2015" name="Genome Announc.">
        <title>Draft genome sequence of the cellulolytic fungus Chaetomium globosum.</title>
        <authorList>
            <person name="Cuomo C.A."/>
            <person name="Untereiner W.A."/>
            <person name="Ma L.-J."/>
            <person name="Grabherr M."/>
            <person name="Birren B.W."/>
        </authorList>
    </citation>
    <scope>NUCLEOTIDE SEQUENCE [LARGE SCALE GENOMIC DNA]</scope>
    <source>
        <strain evidence="2">ATCC 6205 / CBS 148.51 / DSM 1962 / NBRC 6347 / NRRL 1970</strain>
    </source>
</reference>
<organism evidence="1 2">
    <name type="scientific">Chaetomium globosum (strain ATCC 6205 / CBS 148.51 / DSM 1962 / NBRC 6347 / NRRL 1970)</name>
    <name type="common">Soil fungus</name>
    <dbReference type="NCBI Taxonomy" id="306901"/>
    <lineage>
        <taxon>Eukaryota</taxon>
        <taxon>Fungi</taxon>
        <taxon>Dikarya</taxon>
        <taxon>Ascomycota</taxon>
        <taxon>Pezizomycotina</taxon>
        <taxon>Sordariomycetes</taxon>
        <taxon>Sordariomycetidae</taxon>
        <taxon>Sordariales</taxon>
        <taxon>Chaetomiaceae</taxon>
        <taxon>Chaetomium</taxon>
    </lineage>
</organism>
<dbReference type="EMBL" id="CH408031">
    <property type="protein sequence ID" value="EAQ90050.1"/>
    <property type="molecule type" value="Genomic_DNA"/>
</dbReference>
<keyword evidence="2" id="KW-1185">Reference proteome</keyword>
<dbReference type="HOGENOM" id="CLU_010103_3_1_1"/>
<dbReference type="PANTHER" id="PTHR34365:SF7">
    <property type="entry name" value="GLYCINE-RICH DOMAIN-CONTAINING PROTEIN 1"/>
    <property type="match status" value="1"/>
</dbReference>
<dbReference type="InterPro" id="IPR009836">
    <property type="entry name" value="GRDP-like"/>
</dbReference>
<sequence>MSSSGAVLPAPPAYVEVDTNIPSAFEKLSLSNSPSDPSPETCLAHLKLLFAIQGMKEDVGYMDGLWGLWDSRAGPLDQSVQGVEDKMQDQQLQILSQLREKRWALFVSRAVERYRAWWRLLGGRPLREDDMMARNSTAYVEFPGSAGSEGIEWREEMLPPLDVLMVWHTHMLNPRAFLEDCMLAGLRGFWSTGMPWRLINAAITTSFAYTVTPACKTSWTALTGLAWSNVDDPQTITLPCPRCTTNLQIPWTTCSNPPGYPFDGIPDLTGTGYGDGNLQHHCDSCQTTINKPLLCVAKFTNDVNCLLNPAINRPMPGTLLDLRNGKPPLSPSASSWGASPPATFPNRLLKKRNDNPKMQVTGLIVSGVQPTMNDVREKVEKMVRRNGSGAGSGVYVRKMMARYWDNHSPFALDLCSAIMRQGVFVEKMHKIDWLHSPAARATMERLVAKYHRFFDVMAKYPHSVAVPTLDVDLAWHTHQLSPGAYYRYSVAKTDKFIDHDDKIDEDALGAHFAWTSKAYQDMYGEVYSECTCWYCEAVRTAVINPIGRLLGISTQEQGNYLLPFPFVSLTWANPPGDFLVAENFHASGQARLHPPDKSAHISSHNAVKTAPDLTIAKPRREVVERRIAERHRRRIDEAYEKARKRAELKGRTIPPKGEYYTHWGFPYAYYGPYISPVWYTPGCMMRIPPARWPVVKRGRAGLVRPGRVEGPLRQGDVVVRGRGEEWMEAAVAAVVEAVGVVEAREVEVVAVAAEAAVASL</sequence>
<accession>Q2H3U6</accession>
<dbReference type="Pfam" id="PF07173">
    <property type="entry name" value="GRDP-like"/>
    <property type="match status" value="1"/>
</dbReference>
<evidence type="ECO:0008006" key="3">
    <source>
        <dbReference type="Google" id="ProtNLM"/>
    </source>
</evidence>
<name>Q2H3U6_CHAGB</name>